<dbReference type="Pfam" id="PF00160">
    <property type="entry name" value="Pro_isomerase"/>
    <property type="match status" value="1"/>
</dbReference>
<dbReference type="GO" id="GO:0003755">
    <property type="term" value="F:peptidyl-prolyl cis-trans isomerase activity"/>
    <property type="evidence" value="ECO:0007669"/>
    <property type="project" value="UniProtKB-EC"/>
</dbReference>
<evidence type="ECO:0000313" key="7">
    <source>
        <dbReference type="Proteomes" id="UP001525890"/>
    </source>
</evidence>
<reference evidence="6 7" key="1">
    <citation type="journal article" date="2022" name="Front. Microbiol.">
        <title>High genomic differentiation and limited gene flow indicate recent cryptic speciation within the genus Laspinema (cyanobacteria).</title>
        <authorList>
            <person name="Stanojkovic A."/>
            <person name="Skoupy S."/>
            <person name="Skaloud P."/>
            <person name="Dvorak P."/>
        </authorList>
    </citation>
    <scope>NUCLEOTIDE SEQUENCE [LARGE SCALE GENOMIC DNA]</scope>
    <source>
        <strain evidence="6 7">D2a</strain>
    </source>
</reference>
<dbReference type="Proteomes" id="UP001525890">
    <property type="component" value="Unassembled WGS sequence"/>
</dbReference>
<evidence type="ECO:0000313" key="6">
    <source>
        <dbReference type="EMBL" id="MCT7970024.1"/>
    </source>
</evidence>
<dbReference type="SUPFAM" id="SSF50891">
    <property type="entry name" value="Cyclophilin-like"/>
    <property type="match status" value="1"/>
</dbReference>
<comment type="catalytic activity">
    <reaction evidence="3">
        <text>[protein]-peptidylproline (omega=180) = [protein]-peptidylproline (omega=0)</text>
        <dbReference type="Rhea" id="RHEA:16237"/>
        <dbReference type="Rhea" id="RHEA-COMP:10747"/>
        <dbReference type="Rhea" id="RHEA-COMP:10748"/>
        <dbReference type="ChEBI" id="CHEBI:83833"/>
        <dbReference type="ChEBI" id="CHEBI:83834"/>
        <dbReference type="EC" id="5.2.1.8"/>
    </reaction>
</comment>
<feature type="chain" id="PRO_5044971020" description="Peptidyl-prolyl cis-trans isomerase" evidence="3">
    <location>
        <begin position="27"/>
        <end position="250"/>
    </location>
</feature>
<gene>
    <name evidence="6" type="ORF">NG799_27300</name>
</gene>
<comment type="function">
    <text evidence="3">PPIases accelerate the folding of proteins. It catalyzes the cis-trans isomerization of proline imidic peptide bonds in oligopeptides.</text>
</comment>
<dbReference type="PROSITE" id="PS50072">
    <property type="entry name" value="CSA_PPIASE_2"/>
    <property type="match status" value="1"/>
</dbReference>
<dbReference type="InterPro" id="IPR002130">
    <property type="entry name" value="Cyclophilin-type_PPIase_dom"/>
</dbReference>
<feature type="region of interest" description="Disordered" evidence="4">
    <location>
        <begin position="109"/>
        <end position="141"/>
    </location>
</feature>
<keyword evidence="3" id="KW-0732">Signal</keyword>
<feature type="domain" description="PPIase cyclophilin-type" evidence="5">
    <location>
        <begin position="69"/>
        <end position="250"/>
    </location>
</feature>
<accession>A0ABT2MZ50</accession>
<evidence type="ECO:0000256" key="3">
    <source>
        <dbReference type="RuleBase" id="RU363019"/>
    </source>
</evidence>
<keyword evidence="2 3" id="KW-0413">Isomerase</keyword>
<keyword evidence="7" id="KW-1185">Reference proteome</keyword>
<dbReference type="Gene3D" id="2.40.100.10">
    <property type="entry name" value="Cyclophilin-like"/>
    <property type="match status" value="1"/>
</dbReference>
<comment type="similarity">
    <text evidence="3">Belongs to the cyclophilin-type PPIase family.</text>
</comment>
<evidence type="ECO:0000256" key="1">
    <source>
        <dbReference type="ARBA" id="ARBA00023110"/>
    </source>
</evidence>
<evidence type="ECO:0000256" key="2">
    <source>
        <dbReference type="ARBA" id="ARBA00023235"/>
    </source>
</evidence>
<name>A0ABT2MZ50_9CYAN</name>
<organism evidence="6 7">
    <name type="scientific">Laspinema palackyanum D2a</name>
    <dbReference type="NCBI Taxonomy" id="2953684"/>
    <lineage>
        <taxon>Bacteria</taxon>
        <taxon>Bacillati</taxon>
        <taxon>Cyanobacteriota</taxon>
        <taxon>Cyanophyceae</taxon>
        <taxon>Oscillatoriophycideae</taxon>
        <taxon>Oscillatoriales</taxon>
        <taxon>Laspinemataceae</taxon>
        <taxon>Laspinema</taxon>
        <taxon>Laspinema palackyanum</taxon>
    </lineage>
</organism>
<dbReference type="PROSITE" id="PS51257">
    <property type="entry name" value="PROKAR_LIPOPROTEIN"/>
    <property type="match status" value="1"/>
</dbReference>
<dbReference type="EC" id="5.2.1.8" evidence="3"/>
<evidence type="ECO:0000256" key="4">
    <source>
        <dbReference type="SAM" id="MobiDB-lite"/>
    </source>
</evidence>
<dbReference type="InterPro" id="IPR029000">
    <property type="entry name" value="Cyclophilin-like_dom_sf"/>
</dbReference>
<dbReference type="PANTHER" id="PTHR43246">
    <property type="entry name" value="PEPTIDYL-PROLYL CIS-TRANS ISOMERASE CYP38, CHLOROPLASTIC"/>
    <property type="match status" value="1"/>
</dbReference>
<protein>
    <recommendedName>
        <fullName evidence="3">Peptidyl-prolyl cis-trans isomerase</fullName>
        <shortName evidence="3">PPIase</shortName>
        <ecNumber evidence="3">5.2.1.8</ecNumber>
    </recommendedName>
</protein>
<sequence length="250" mass="26591">MEINIRQWIVSVMILGALLMGGCAQQDATSQAPNLPTEPPVTAQAPDAFSNLPRLEGKATVQMVIKGKNVLIEVDGSKAPITAGNFVDLVQRQVYDGVVFHRVVRDPQPFVAQGGDPQSKKPQADPRTFGTGGFIDPTTGQERSIPLEITPEGAPSPVYGSPLQSAGINQPPVLKHKRGAVAMARSQAPNSASAQFYFALSDLEFLDGNYAVFGQVIEGMDVVDGIQQGDRIDSAQVVEGLENLRSNGPS</sequence>
<feature type="signal peptide" evidence="3">
    <location>
        <begin position="1"/>
        <end position="26"/>
    </location>
</feature>
<evidence type="ECO:0000259" key="5">
    <source>
        <dbReference type="PROSITE" id="PS50072"/>
    </source>
</evidence>
<proteinExistence type="inferred from homology"/>
<dbReference type="RefSeq" id="WP_368009458.1">
    <property type="nucleotide sequence ID" value="NZ_JAMXFF010000070.1"/>
</dbReference>
<dbReference type="InterPro" id="IPR044665">
    <property type="entry name" value="E_coli_cyclophilin_A-like"/>
</dbReference>
<dbReference type="PRINTS" id="PR00153">
    <property type="entry name" value="CSAPPISMRASE"/>
</dbReference>
<comment type="caution">
    <text evidence="6">The sequence shown here is derived from an EMBL/GenBank/DDBJ whole genome shotgun (WGS) entry which is preliminary data.</text>
</comment>
<dbReference type="EMBL" id="JAMXFF010000070">
    <property type="protein sequence ID" value="MCT7970024.1"/>
    <property type="molecule type" value="Genomic_DNA"/>
</dbReference>
<keyword evidence="1 3" id="KW-0697">Rotamase</keyword>